<dbReference type="EMBL" id="CADCVT010000468">
    <property type="protein sequence ID" value="CAA9536047.1"/>
    <property type="molecule type" value="Genomic_DNA"/>
</dbReference>
<accession>A0A6J4TYY9</accession>
<feature type="non-terminal residue" evidence="2">
    <location>
        <position position="68"/>
    </location>
</feature>
<name>A0A6J4TYY9_9ACTN</name>
<dbReference type="AlphaFoldDB" id="A0A6J4TYY9"/>
<gene>
    <name evidence="2" type="ORF">AVDCRST_MAG85-4130</name>
</gene>
<feature type="compositionally biased region" description="Pro residues" evidence="1">
    <location>
        <begin position="1"/>
        <end position="11"/>
    </location>
</feature>
<proteinExistence type="predicted"/>
<feature type="region of interest" description="Disordered" evidence="1">
    <location>
        <begin position="1"/>
        <end position="41"/>
    </location>
</feature>
<organism evidence="2">
    <name type="scientific">uncultured Solirubrobacteraceae bacterium</name>
    <dbReference type="NCBI Taxonomy" id="1162706"/>
    <lineage>
        <taxon>Bacteria</taxon>
        <taxon>Bacillati</taxon>
        <taxon>Actinomycetota</taxon>
        <taxon>Thermoleophilia</taxon>
        <taxon>Solirubrobacterales</taxon>
        <taxon>Solirubrobacteraceae</taxon>
        <taxon>environmental samples</taxon>
    </lineage>
</organism>
<feature type="non-terminal residue" evidence="2">
    <location>
        <position position="1"/>
    </location>
</feature>
<protein>
    <submittedName>
        <fullName evidence="2">Uncharacterized protein</fullName>
    </submittedName>
</protein>
<evidence type="ECO:0000256" key="1">
    <source>
        <dbReference type="SAM" id="MobiDB-lite"/>
    </source>
</evidence>
<sequence>AATSPDRPPGPRCGDRRDGGLATKPGAGHTGEPTRRRSAFPIEKGAPMEVVIAGGHGKVALRLTRELV</sequence>
<reference evidence="2" key="1">
    <citation type="submission" date="2020-02" db="EMBL/GenBank/DDBJ databases">
        <authorList>
            <person name="Meier V. D."/>
        </authorList>
    </citation>
    <scope>NUCLEOTIDE SEQUENCE</scope>
    <source>
        <strain evidence="2">AVDCRST_MAG85</strain>
    </source>
</reference>
<evidence type="ECO:0000313" key="2">
    <source>
        <dbReference type="EMBL" id="CAA9536047.1"/>
    </source>
</evidence>